<dbReference type="AlphaFoldDB" id="A0A8C3W6A1"/>
<name>A0A8C3W6A1_9CETA</name>
<dbReference type="Ensembl" id="ENSCWAT00000009242.1">
    <property type="protein sequence ID" value="ENSCWAP00000008495.1"/>
    <property type="gene ID" value="ENSCWAG00000006592.1"/>
</dbReference>
<dbReference type="EC" id="2.7.7.49" evidence="1"/>
<protein>
    <recommendedName>
        <fullName evidence="1">RNA-directed DNA polymerase</fullName>
        <ecNumber evidence="1">2.7.7.49</ecNumber>
    </recommendedName>
</protein>
<proteinExistence type="predicted"/>
<evidence type="ECO:0000313" key="3">
    <source>
        <dbReference type="Ensembl" id="ENSCWAP00000008495.1"/>
    </source>
</evidence>
<dbReference type="InterPro" id="IPR043502">
    <property type="entry name" value="DNA/RNA_pol_sf"/>
</dbReference>
<sequence>MQGFFNIRTSISVIHHVNKLKKKNHMILSIDAEKAFDKIQHPFLIKTLQKVGIGGTYLNMIKAIYDKPRAHIILNGEKLKEFPLRS</sequence>
<reference evidence="3" key="2">
    <citation type="submission" date="2025-09" db="UniProtKB">
        <authorList>
            <consortium name="Ensembl"/>
        </authorList>
    </citation>
    <scope>IDENTIFICATION</scope>
</reference>
<reference evidence="3" key="1">
    <citation type="submission" date="2025-08" db="UniProtKB">
        <authorList>
            <consortium name="Ensembl"/>
        </authorList>
    </citation>
    <scope>IDENTIFICATION</scope>
</reference>
<feature type="domain" description="Reverse transcriptase" evidence="2">
    <location>
        <begin position="12"/>
        <end position="81"/>
    </location>
</feature>
<evidence type="ECO:0000259" key="2">
    <source>
        <dbReference type="Pfam" id="PF00078"/>
    </source>
</evidence>
<evidence type="ECO:0000313" key="4">
    <source>
        <dbReference type="Proteomes" id="UP000694540"/>
    </source>
</evidence>
<dbReference type="GO" id="GO:0003964">
    <property type="term" value="F:RNA-directed DNA polymerase activity"/>
    <property type="evidence" value="ECO:0007669"/>
    <property type="project" value="UniProtKB-EC"/>
</dbReference>
<dbReference type="SUPFAM" id="SSF56672">
    <property type="entry name" value="DNA/RNA polymerases"/>
    <property type="match status" value="1"/>
</dbReference>
<keyword evidence="4" id="KW-1185">Reference proteome</keyword>
<dbReference type="GeneTree" id="ENSGT01150000286946"/>
<dbReference type="Pfam" id="PF00078">
    <property type="entry name" value="RVT_1"/>
    <property type="match status" value="1"/>
</dbReference>
<accession>A0A8C3W6A1</accession>
<dbReference type="Proteomes" id="UP000694540">
    <property type="component" value="Unplaced"/>
</dbReference>
<evidence type="ECO:0000256" key="1">
    <source>
        <dbReference type="ARBA" id="ARBA00012493"/>
    </source>
</evidence>
<dbReference type="InterPro" id="IPR000477">
    <property type="entry name" value="RT_dom"/>
</dbReference>
<organism evidence="3 4">
    <name type="scientific">Catagonus wagneri</name>
    <name type="common">Chacoan peccary</name>
    <dbReference type="NCBI Taxonomy" id="51154"/>
    <lineage>
        <taxon>Eukaryota</taxon>
        <taxon>Metazoa</taxon>
        <taxon>Chordata</taxon>
        <taxon>Craniata</taxon>
        <taxon>Vertebrata</taxon>
        <taxon>Euteleostomi</taxon>
        <taxon>Mammalia</taxon>
        <taxon>Eutheria</taxon>
        <taxon>Laurasiatheria</taxon>
        <taxon>Artiodactyla</taxon>
        <taxon>Suina</taxon>
        <taxon>Tayassuidae</taxon>
        <taxon>Catagonus</taxon>
    </lineage>
</organism>
<dbReference type="PANTHER" id="PTHR19446">
    <property type="entry name" value="REVERSE TRANSCRIPTASES"/>
    <property type="match status" value="1"/>
</dbReference>